<sequence>MEETLLKFFTHPLVIGLSTGLIIAMIVWFRSLGKLRNERAATATKIHQLNGQIEILKGHLHTQMEITAKGNESLKEELVAMQQTNRNLSQTIGALKQKPGRAEIRMLHLYEKAIRLMNARAPGFSSAWESAVDEAEAEIKQEESGLMGWIRRPFMFRRGTASEAKPLLSDAENTTD</sequence>
<keyword evidence="4" id="KW-1185">Reference proteome</keyword>
<evidence type="ECO:0000256" key="1">
    <source>
        <dbReference type="SAM" id="Coils"/>
    </source>
</evidence>
<keyword evidence="2" id="KW-1133">Transmembrane helix</keyword>
<comment type="caution">
    <text evidence="3">The sequence shown here is derived from an EMBL/GenBank/DDBJ whole genome shotgun (WGS) entry which is preliminary data.</text>
</comment>
<keyword evidence="1" id="KW-0175">Coiled coil</keyword>
<protein>
    <submittedName>
        <fullName evidence="3">Uncharacterized protein</fullName>
    </submittedName>
</protein>
<accession>A0ABU1AMD3</accession>
<feature type="coiled-coil region" evidence="1">
    <location>
        <begin position="71"/>
        <end position="98"/>
    </location>
</feature>
<gene>
    <name evidence="3" type="ORF">QEH59_16110</name>
</gene>
<dbReference type="Proteomes" id="UP001243717">
    <property type="component" value="Unassembled WGS sequence"/>
</dbReference>
<reference evidence="3 4" key="1">
    <citation type="submission" date="2023-04" db="EMBL/GenBank/DDBJ databases">
        <title>A novel bacteria isolated from coastal sediment.</title>
        <authorList>
            <person name="Liu X.-J."/>
            <person name="Du Z.-J."/>
        </authorList>
    </citation>
    <scope>NUCLEOTIDE SEQUENCE [LARGE SCALE GENOMIC DNA]</scope>
    <source>
        <strain evidence="3 4">SDUM461004</strain>
    </source>
</reference>
<dbReference type="EMBL" id="JARXIC010000039">
    <property type="protein sequence ID" value="MDQ8195960.1"/>
    <property type="molecule type" value="Genomic_DNA"/>
</dbReference>
<organism evidence="3 4">
    <name type="scientific">Thalassobacterium sedimentorum</name>
    <dbReference type="NCBI Taxonomy" id="3041258"/>
    <lineage>
        <taxon>Bacteria</taxon>
        <taxon>Pseudomonadati</taxon>
        <taxon>Verrucomicrobiota</taxon>
        <taxon>Opitutia</taxon>
        <taxon>Puniceicoccales</taxon>
        <taxon>Coraliomargaritaceae</taxon>
        <taxon>Thalassobacterium</taxon>
    </lineage>
</organism>
<proteinExistence type="predicted"/>
<feature type="transmembrane region" description="Helical" evidence="2">
    <location>
        <begin position="12"/>
        <end position="29"/>
    </location>
</feature>
<keyword evidence="2" id="KW-0812">Transmembrane</keyword>
<dbReference type="RefSeq" id="WP_308986405.1">
    <property type="nucleotide sequence ID" value="NZ_JARXIC010000039.1"/>
</dbReference>
<keyword evidence="2" id="KW-0472">Membrane</keyword>
<name>A0ABU1AMD3_9BACT</name>
<evidence type="ECO:0000256" key="2">
    <source>
        <dbReference type="SAM" id="Phobius"/>
    </source>
</evidence>
<evidence type="ECO:0000313" key="3">
    <source>
        <dbReference type="EMBL" id="MDQ8195960.1"/>
    </source>
</evidence>
<evidence type="ECO:0000313" key="4">
    <source>
        <dbReference type="Proteomes" id="UP001243717"/>
    </source>
</evidence>